<evidence type="ECO:0000259" key="7">
    <source>
        <dbReference type="Pfam" id="PF25438"/>
    </source>
</evidence>
<dbReference type="GO" id="GO:0016020">
    <property type="term" value="C:membrane"/>
    <property type="evidence" value="ECO:0007669"/>
    <property type="project" value="UniProtKB-SubCell"/>
</dbReference>
<reference evidence="8" key="1">
    <citation type="submission" date="2019-04" db="EMBL/GenBank/DDBJ databases">
        <title>Sequencing of skin fungus with MAO and IRED activity.</title>
        <authorList>
            <person name="Marsaioli A.J."/>
            <person name="Bonatto J.M.C."/>
            <person name="Reis Junior O."/>
        </authorList>
    </citation>
    <scope>NUCLEOTIDE SEQUENCE</scope>
    <source>
        <strain evidence="8">28M1</strain>
    </source>
</reference>
<feature type="transmembrane region" description="Helical" evidence="6">
    <location>
        <begin position="1361"/>
        <end position="1383"/>
    </location>
</feature>
<evidence type="ECO:0000256" key="3">
    <source>
        <dbReference type="ARBA" id="ARBA00022989"/>
    </source>
</evidence>
<dbReference type="Pfam" id="PF01544">
    <property type="entry name" value="CorA"/>
    <property type="match status" value="1"/>
</dbReference>
<evidence type="ECO:0000256" key="2">
    <source>
        <dbReference type="ARBA" id="ARBA00022692"/>
    </source>
</evidence>
<keyword evidence="4 6" id="KW-0472">Membrane</keyword>
<dbReference type="InterPro" id="IPR002523">
    <property type="entry name" value="MgTranspt_CorA/ZnTranspt_ZntB"/>
</dbReference>
<dbReference type="GO" id="GO:0046873">
    <property type="term" value="F:metal ion transmembrane transporter activity"/>
    <property type="evidence" value="ECO:0007669"/>
    <property type="project" value="InterPro"/>
</dbReference>
<feature type="compositionally biased region" description="Basic and acidic residues" evidence="5">
    <location>
        <begin position="589"/>
        <end position="605"/>
    </location>
</feature>
<feature type="compositionally biased region" description="Low complexity" evidence="5">
    <location>
        <begin position="422"/>
        <end position="435"/>
    </location>
</feature>
<feature type="transmembrane region" description="Helical" evidence="6">
    <location>
        <begin position="1325"/>
        <end position="1349"/>
    </location>
</feature>
<protein>
    <recommendedName>
        <fullName evidence="7">DUF7896 domain-containing protein</fullName>
    </recommendedName>
</protein>
<dbReference type="OrthoDB" id="5430750at2759"/>
<evidence type="ECO:0000313" key="9">
    <source>
        <dbReference type="Proteomes" id="UP000758155"/>
    </source>
</evidence>
<feature type="region of interest" description="Disordered" evidence="5">
    <location>
        <begin position="412"/>
        <end position="435"/>
    </location>
</feature>
<evidence type="ECO:0000256" key="1">
    <source>
        <dbReference type="ARBA" id="ARBA00004141"/>
    </source>
</evidence>
<dbReference type="Pfam" id="PF25438">
    <property type="entry name" value="DUF7896"/>
    <property type="match status" value="1"/>
</dbReference>
<feature type="compositionally biased region" description="Basic and acidic residues" evidence="5">
    <location>
        <begin position="453"/>
        <end position="468"/>
    </location>
</feature>
<evidence type="ECO:0000256" key="6">
    <source>
        <dbReference type="SAM" id="Phobius"/>
    </source>
</evidence>
<feature type="domain" description="DUF7896" evidence="7">
    <location>
        <begin position="989"/>
        <end position="1029"/>
    </location>
</feature>
<feature type="compositionally biased region" description="Basic and acidic residues" evidence="5">
    <location>
        <begin position="552"/>
        <end position="573"/>
    </location>
</feature>
<feature type="region of interest" description="Disordered" evidence="5">
    <location>
        <begin position="743"/>
        <end position="774"/>
    </location>
</feature>
<evidence type="ECO:0000313" key="8">
    <source>
        <dbReference type="EMBL" id="KAF3041593.1"/>
    </source>
</evidence>
<organism evidence="8 9">
    <name type="scientific">Didymella heteroderae</name>
    <dbReference type="NCBI Taxonomy" id="1769908"/>
    <lineage>
        <taxon>Eukaryota</taxon>
        <taxon>Fungi</taxon>
        <taxon>Dikarya</taxon>
        <taxon>Ascomycota</taxon>
        <taxon>Pezizomycotina</taxon>
        <taxon>Dothideomycetes</taxon>
        <taxon>Pleosporomycetidae</taxon>
        <taxon>Pleosporales</taxon>
        <taxon>Pleosporineae</taxon>
        <taxon>Didymellaceae</taxon>
        <taxon>Didymella</taxon>
    </lineage>
</organism>
<accession>A0A9P4WUB3</accession>
<keyword evidence="3 6" id="KW-1133">Transmembrane helix</keyword>
<keyword evidence="9" id="KW-1185">Reference proteome</keyword>
<feature type="compositionally biased region" description="Basic residues" evidence="5">
    <location>
        <begin position="761"/>
        <end position="773"/>
    </location>
</feature>
<evidence type="ECO:0000256" key="4">
    <source>
        <dbReference type="ARBA" id="ARBA00023136"/>
    </source>
</evidence>
<comment type="subcellular location">
    <subcellularLocation>
        <location evidence="1">Membrane</location>
        <topology evidence="1">Multi-pass membrane protein</topology>
    </subcellularLocation>
</comment>
<sequence length="1474" mass="167500">MSSTSSSSDSESEDNEYYEHILEIDLDSLESARSILAARRATTSNFHQESRPVQEQFNLAASLFHQSGEERRLPTVRFITKSPRPGSSSCKERWLHLITEKISFESFKRHAINIAFDLYPDWVPVVMYLLSNIKDNHEQPSIYGSYIRPGTVVRCDGMERKQRDKPDVSATFISFPYFDLGDGNIPDAPEDDTVHMTRALFQQFYPKENTKDRDNDQQFRRFRQVRNSQYLRVPQLWILILNSTTIISCGPSSLVDTAAGRLEVVSEDNLVSTSQCLIHVTDYFRRVTLLTPDICGSYLALEETIQKKCLSESGEHIDQCILHLGESEAALDPSLWPNLLKDTQDAFLYIRISRKSSAATAESEDALTIEESRLPKMIEYTDLGSDNESVKGKELILYTKWRPKLAFENDGNGSNVESDTVAGAASPSISGSSTASATLGQASLTNLVDHYAVRSDEAQSPPRVDRQAAYKPFRARVDDYESSESSAGLATEDDRSSLANDDTSHKPSGSSHSHGTSLGLEGRDVYSPEDDSSSVSSTGEYDIRFWTGGKLRQTDPNDRKSASSSDHSEDRDVPQVTNDEIAASLKHNARQDESRNKEGQKQGLQQEKKLEAFMRMRLSQFGFQENQIQAMVHPERQEQAREHESNMEKLMRNRLSQFGFQENQIQAMLHPARQMPTAYIPSSQPAPQPTYARIRRDYLDIETLHYYDIPYEYDVDPNYIIVLREMSQKQTEILFEHTRRLRTHHGNDGGEHSGTKETAFRRRKTKSRSRSRKMPLDVEADEDLRIKLTLLAIKARLYNGSDDGNDEVHHSTLIVYKSGVNTVEIKKSACPKKPIHEVNLNPLITLNDKASQQLQDLSRELTFLQARTGQADTKSGPEVKPVTTALTPKHASNEVASGRRVIAWQTAKLYTLRDSMVKLLRELIGQFVPEFFDHTLIQRCWGSVETISKVLVETSKDNEKHHTVEPKQRSTDVLIVRALPNDQYLDLHNLPNLSIPIEHCSICRRERRYADIDDAVEHLRRSHIDPNADVEQGRLTHWLLPVTLLGPERKNERLLEFVENIHRCTERLLAKAIDIRSSVADREGRKDAGFLLPTALVRAAEKTFQFIYYSAYSMQRWYELGLVPLAPKNAPALLTNRTVVSGAEFVAKIADNVMSNARDELVLMAHTGESRDPVLHIRTTPETNVLLLVMSLMARPLLPGLEVDDLYREHLVSLRYEASRKPSKRLLRELYLWKEEMEVQESVLKQQIDAIRGMREVFDSDSFRITNQVRIEAFSTLERPNMDRLLASFPSILKKEMKKNFKGADKLAESLRYNIAIAEEGNSKAILIFTLVTIVFLPLSFVSSIFGMNTIDVRDMSSTQTLFWAVALPVTAGVGGLSLLAAYGGPMLQRCFQNLRKVRFEVQLITFKKSCSFDEEQPRHDKDENTIPPRQVERRDKRSMFTFTKREIALKKDRKSGASSSPAENVTLGDMFFR</sequence>
<dbReference type="InterPro" id="IPR057218">
    <property type="entry name" value="DUF7896"/>
</dbReference>
<comment type="caution">
    <text evidence="8">The sequence shown here is derived from an EMBL/GenBank/DDBJ whole genome shotgun (WGS) entry which is preliminary data.</text>
</comment>
<feature type="region of interest" description="Disordered" evidence="5">
    <location>
        <begin position="586"/>
        <end position="605"/>
    </location>
</feature>
<feature type="region of interest" description="Disordered" evidence="5">
    <location>
        <begin position="453"/>
        <end position="576"/>
    </location>
</feature>
<dbReference type="InterPro" id="IPR045863">
    <property type="entry name" value="CorA_TM1_TM2"/>
</dbReference>
<keyword evidence="2 6" id="KW-0812">Transmembrane</keyword>
<feature type="compositionally biased region" description="Low complexity" evidence="5">
    <location>
        <begin position="506"/>
        <end position="519"/>
    </location>
</feature>
<name>A0A9P4WUB3_9PLEO</name>
<dbReference type="EMBL" id="SWKV01000020">
    <property type="protein sequence ID" value="KAF3041593.1"/>
    <property type="molecule type" value="Genomic_DNA"/>
</dbReference>
<dbReference type="SUPFAM" id="SSF144083">
    <property type="entry name" value="Magnesium transport protein CorA, transmembrane region"/>
    <property type="match status" value="1"/>
</dbReference>
<dbReference type="Gene3D" id="1.20.58.340">
    <property type="entry name" value="Magnesium transport protein CorA, transmembrane region"/>
    <property type="match status" value="1"/>
</dbReference>
<feature type="region of interest" description="Disordered" evidence="5">
    <location>
        <begin position="1416"/>
        <end position="1436"/>
    </location>
</feature>
<feature type="compositionally biased region" description="Basic and acidic residues" evidence="5">
    <location>
        <begin position="745"/>
        <end position="760"/>
    </location>
</feature>
<proteinExistence type="predicted"/>
<dbReference type="Proteomes" id="UP000758155">
    <property type="component" value="Unassembled WGS sequence"/>
</dbReference>
<gene>
    <name evidence="8" type="ORF">E8E12_009247</name>
</gene>
<evidence type="ECO:0000256" key="5">
    <source>
        <dbReference type="SAM" id="MobiDB-lite"/>
    </source>
</evidence>